<dbReference type="EMBL" id="VMRJ01000005">
    <property type="protein sequence ID" value="TVT38266.1"/>
    <property type="molecule type" value="Genomic_DNA"/>
</dbReference>
<dbReference type="OrthoDB" id="7391526at2"/>
<protein>
    <recommendedName>
        <fullName evidence="1">DUF5672 domain-containing protein</fullName>
    </recommendedName>
</protein>
<dbReference type="Pfam" id="PF18922">
    <property type="entry name" value="DUF5672"/>
    <property type="match status" value="1"/>
</dbReference>
<evidence type="ECO:0000313" key="3">
    <source>
        <dbReference type="Proteomes" id="UP000317624"/>
    </source>
</evidence>
<proteinExistence type="predicted"/>
<dbReference type="AlphaFoldDB" id="A0A558BP24"/>
<dbReference type="RefSeq" id="WP_144850902.1">
    <property type="nucleotide sequence ID" value="NZ_VMRJ01000005.1"/>
</dbReference>
<reference evidence="2 3" key="1">
    <citation type="submission" date="2019-07" db="EMBL/GenBank/DDBJ databases">
        <title>Hymenobacter sp. straun FUR1 Genome sequencing and assembly.</title>
        <authorList>
            <person name="Chhetri G."/>
        </authorList>
    </citation>
    <scope>NUCLEOTIDE SEQUENCE [LARGE SCALE GENOMIC DNA]</scope>
    <source>
        <strain evidence="2 3">Fur1</strain>
    </source>
</reference>
<dbReference type="Proteomes" id="UP000317624">
    <property type="component" value="Unassembled WGS sequence"/>
</dbReference>
<accession>A0A558BP24</accession>
<feature type="domain" description="DUF5672" evidence="1">
    <location>
        <begin position="62"/>
        <end position="254"/>
    </location>
</feature>
<gene>
    <name evidence="2" type="ORF">FNT36_18885</name>
</gene>
<keyword evidence="3" id="KW-1185">Reference proteome</keyword>
<dbReference type="InterPro" id="IPR043729">
    <property type="entry name" value="DUF5672"/>
</dbReference>
<evidence type="ECO:0000313" key="2">
    <source>
        <dbReference type="EMBL" id="TVT38266.1"/>
    </source>
</evidence>
<evidence type="ECO:0000259" key="1">
    <source>
        <dbReference type="Pfam" id="PF18922"/>
    </source>
</evidence>
<sequence>MAHKKIYNKVVVVIPIHTPNPSAYELISFEQCFKILGNYPIKVLAPEGLSLVNYQKIVVNFDTIFIAPKWQSNVQQYNKLKTSRFFYNIFENYDFMLTYELDAFVFRDDLMYWCDKNYDYVGAPWFENYIEAGPNDKIIGVGNSGFSLRKITTVRKVLSNIYYKNPLEYGGSRFSLLKAYLKAPVRWLLNQIGENYTVQKNFHYNEDVFFSEVAPLYEKSFTVSPIEDAIQFSFETNPEVLFNINNKVLPMGCHAWWRYNLDFWRPYISAFGYKL</sequence>
<organism evidence="2 3">
    <name type="scientific">Hymenobacter setariae</name>
    <dbReference type="NCBI Taxonomy" id="2594794"/>
    <lineage>
        <taxon>Bacteria</taxon>
        <taxon>Pseudomonadati</taxon>
        <taxon>Bacteroidota</taxon>
        <taxon>Cytophagia</taxon>
        <taxon>Cytophagales</taxon>
        <taxon>Hymenobacteraceae</taxon>
        <taxon>Hymenobacter</taxon>
    </lineage>
</organism>
<comment type="caution">
    <text evidence="2">The sequence shown here is derived from an EMBL/GenBank/DDBJ whole genome shotgun (WGS) entry which is preliminary data.</text>
</comment>
<name>A0A558BP24_9BACT</name>